<accession>A0A848L2Y3</accession>
<dbReference type="SUPFAM" id="SSF51110">
    <property type="entry name" value="alpha-D-mannose-specific plant lectins"/>
    <property type="match status" value="1"/>
</dbReference>
<dbReference type="Gene3D" id="2.90.10.10">
    <property type="entry name" value="Bulb-type lectin domain"/>
    <property type="match status" value="2"/>
</dbReference>
<gene>
    <name evidence="3" type="ORF">HH308_26565</name>
</gene>
<dbReference type="RefSeq" id="WP_170197297.1">
    <property type="nucleotide sequence ID" value="NZ_JABBNB010000041.1"/>
</dbReference>
<comment type="caution">
    <text evidence="3">The sequence shown here is derived from an EMBL/GenBank/DDBJ whole genome shotgun (WGS) entry which is preliminary data.</text>
</comment>
<dbReference type="CDD" id="cd00118">
    <property type="entry name" value="LysM"/>
    <property type="match status" value="1"/>
</dbReference>
<keyword evidence="4" id="KW-1185">Reference proteome</keyword>
<dbReference type="SMART" id="SM00257">
    <property type="entry name" value="LysM"/>
    <property type="match status" value="1"/>
</dbReference>
<evidence type="ECO:0000313" key="3">
    <source>
        <dbReference type="EMBL" id="NMO04792.1"/>
    </source>
</evidence>
<evidence type="ECO:0000313" key="4">
    <source>
        <dbReference type="Proteomes" id="UP000550729"/>
    </source>
</evidence>
<protein>
    <submittedName>
        <fullName evidence="3">LysM peptidoglycan-binding domain-containing protein</fullName>
    </submittedName>
</protein>
<dbReference type="PROSITE" id="PS51782">
    <property type="entry name" value="LYSM"/>
    <property type="match status" value="1"/>
</dbReference>
<organism evidence="3 4">
    <name type="scientific">Gordonia asplenii</name>
    <dbReference type="NCBI Taxonomy" id="2725283"/>
    <lineage>
        <taxon>Bacteria</taxon>
        <taxon>Bacillati</taxon>
        <taxon>Actinomycetota</taxon>
        <taxon>Actinomycetes</taxon>
        <taxon>Mycobacteriales</taxon>
        <taxon>Gordoniaceae</taxon>
        <taxon>Gordonia</taxon>
    </lineage>
</organism>
<name>A0A848L2Y3_9ACTN</name>
<dbReference type="PANTHER" id="PTHR34700:SF4">
    <property type="entry name" value="PHAGE-LIKE ELEMENT PBSX PROTEIN XKDP"/>
    <property type="match status" value="1"/>
</dbReference>
<dbReference type="InterPro" id="IPR052196">
    <property type="entry name" value="Bact_Kbp"/>
</dbReference>
<dbReference type="PANTHER" id="PTHR34700">
    <property type="entry name" value="POTASSIUM BINDING PROTEIN KBP"/>
    <property type="match status" value="1"/>
</dbReference>
<dbReference type="AlphaFoldDB" id="A0A848L2Y3"/>
<dbReference type="SMART" id="SM00108">
    <property type="entry name" value="B_lectin"/>
    <property type="match status" value="1"/>
</dbReference>
<dbReference type="Gene3D" id="3.10.350.10">
    <property type="entry name" value="LysM domain"/>
    <property type="match status" value="1"/>
</dbReference>
<dbReference type="InterPro" id="IPR036426">
    <property type="entry name" value="Bulb-type_lectin_dom_sf"/>
</dbReference>
<proteinExistence type="predicted"/>
<feature type="domain" description="Bulb-type lectin" evidence="1">
    <location>
        <begin position="2"/>
        <end position="110"/>
    </location>
</feature>
<dbReference type="InterPro" id="IPR036779">
    <property type="entry name" value="LysM_dom_sf"/>
</dbReference>
<dbReference type="PROSITE" id="PS50927">
    <property type="entry name" value="BULB_LECTIN"/>
    <property type="match status" value="1"/>
</dbReference>
<sequence length="181" mass="19015">MGDTLNVGDRLGTGQSLTSTNDAYQLILQDDGNLVLIDQGNPVWSTKTNGSGVVRATLQEDGNFVLYNGADEGIWSTKTDGNTGVRLVLQNDRNVVVYAGDAALWASDTVTDSPIPEAAEVPAPAAPAPAPKVTHTVVPGDTLWGLAEQYLGDGNRYGEIAAFNNIPNPDLINVGQVITIP</sequence>
<evidence type="ECO:0000259" key="2">
    <source>
        <dbReference type="PROSITE" id="PS51782"/>
    </source>
</evidence>
<feature type="domain" description="LysM" evidence="2">
    <location>
        <begin position="133"/>
        <end position="180"/>
    </location>
</feature>
<dbReference type="EMBL" id="JABBNB010000041">
    <property type="protein sequence ID" value="NMO04792.1"/>
    <property type="molecule type" value="Genomic_DNA"/>
</dbReference>
<dbReference type="SUPFAM" id="SSF54106">
    <property type="entry name" value="LysM domain"/>
    <property type="match status" value="1"/>
</dbReference>
<reference evidence="3 4" key="1">
    <citation type="submission" date="2020-04" db="EMBL/GenBank/DDBJ databases">
        <title>Gordonia sp. nov. TBRC 11910.</title>
        <authorList>
            <person name="Suriyachadkun C."/>
        </authorList>
    </citation>
    <scope>NUCLEOTIDE SEQUENCE [LARGE SCALE GENOMIC DNA]</scope>
    <source>
        <strain evidence="3 4">TBRC 11910</strain>
    </source>
</reference>
<dbReference type="Proteomes" id="UP000550729">
    <property type="component" value="Unassembled WGS sequence"/>
</dbReference>
<dbReference type="InterPro" id="IPR001480">
    <property type="entry name" value="Bulb-type_lectin_dom"/>
</dbReference>
<dbReference type="Pfam" id="PF01476">
    <property type="entry name" value="LysM"/>
    <property type="match status" value="1"/>
</dbReference>
<evidence type="ECO:0000259" key="1">
    <source>
        <dbReference type="PROSITE" id="PS50927"/>
    </source>
</evidence>
<dbReference type="InterPro" id="IPR018392">
    <property type="entry name" value="LysM"/>
</dbReference>